<keyword evidence="9" id="KW-1185">Reference proteome</keyword>
<feature type="domain" description="Pseudouridine synthase II N-terminal" evidence="7">
    <location>
        <begin position="166"/>
        <end position="208"/>
    </location>
</feature>
<dbReference type="GO" id="GO:0003723">
    <property type="term" value="F:RNA binding"/>
    <property type="evidence" value="ECO:0007669"/>
    <property type="project" value="InterPro"/>
</dbReference>
<dbReference type="EMBL" id="JAQGDS010000005">
    <property type="protein sequence ID" value="KAJ6260484.1"/>
    <property type="molecule type" value="Genomic_DNA"/>
</dbReference>
<dbReference type="GO" id="GO:0160148">
    <property type="term" value="F:tRNA pseudouridine(55) synthase activity"/>
    <property type="evidence" value="ECO:0007669"/>
    <property type="project" value="UniProtKB-EC"/>
</dbReference>
<evidence type="ECO:0000313" key="9">
    <source>
        <dbReference type="Proteomes" id="UP001221413"/>
    </source>
</evidence>
<dbReference type="AlphaFoldDB" id="A0AAD6NJC9"/>
<dbReference type="GO" id="GO:0005634">
    <property type="term" value="C:nucleus"/>
    <property type="evidence" value="ECO:0007669"/>
    <property type="project" value="TreeGrafter"/>
</dbReference>
<dbReference type="GO" id="GO:0006400">
    <property type="term" value="P:tRNA modification"/>
    <property type="evidence" value="ECO:0007669"/>
    <property type="project" value="TreeGrafter"/>
</dbReference>
<feature type="region of interest" description="Disordered" evidence="6">
    <location>
        <begin position="39"/>
        <end position="67"/>
    </location>
</feature>
<dbReference type="Gene3D" id="3.30.2350.10">
    <property type="entry name" value="Pseudouridine synthase"/>
    <property type="match status" value="1"/>
</dbReference>
<dbReference type="EC" id="5.4.99.25" evidence="3"/>
<name>A0AAD6NJC9_DREDA</name>
<keyword evidence="4" id="KW-0819">tRNA processing</keyword>
<dbReference type="Proteomes" id="UP001221413">
    <property type="component" value="Unassembled WGS sequence"/>
</dbReference>
<protein>
    <recommendedName>
        <fullName evidence="3">tRNA pseudouridine(55) synthase</fullName>
        <ecNumber evidence="3">5.4.99.25</ecNumber>
    </recommendedName>
</protein>
<evidence type="ECO:0000256" key="1">
    <source>
        <dbReference type="ARBA" id="ARBA00001166"/>
    </source>
</evidence>
<dbReference type="SUPFAM" id="SSF55120">
    <property type="entry name" value="Pseudouridine synthase"/>
    <property type="match status" value="1"/>
</dbReference>
<dbReference type="PANTHER" id="PTHR13767:SF2">
    <property type="entry name" value="PSEUDOURIDYLATE SYNTHASE TRUB1"/>
    <property type="match status" value="1"/>
</dbReference>
<feature type="compositionally biased region" description="Basic and acidic residues" evidence="6">
    <location>
        <begin position="290"/>
        <end position="323"/>
    </location>
</feature>
<evidence type="ECO:0000256" key="5">
    <source>
        <dbReference type="ARBA" id="ARBA00023235"/>
    </source>
</evidence>
<comment type="caution">
    <text evidence="8">The sequence shown here is derived from an EMBL/GenBank/DDBJ whole genome shotgun (WGS) entry which is preliminary data.</text>
</comment>
<accession>A0AAD6NJC9</accession>
<dbReference type="InterPro" id="IPR014780">
    <property type="entry name" value="tRNA_psdUridine_synth_TruB"/>
</dbReference>
<dbReference type="InterPro" id="IPR020103">
    <property type="entry name" value="PsdUridine_synth_cat_dom_sf"/>
</dbReference>
<dbReference type="GO" id="GO:1990481">
    <property type="term" value="P:mRNA pseudouridine synthesis"/>
    <property type="evidence" value="ECO:0007669"/>
    <property type="project" value="TreeGrafter"/>
</dbReference>
<evidence type="ECO:0000256" key="4">
    <source>
        <dbReference type="ARBA" id="ARBA00022694"/>
    </source>
</evidence>
<dbReference type="InterPro" id="IPR002501">
    <property type="entry name" value="PsdUridine_synth_N"/>
</dbReference>
<evidence type="ECO:0000313" key="8">
    <source>
        <dbReference type="EMBL" id="KAJ6260484.1"/>
    </source>
</evidence>
<comment type="similarity">
    <text evidence="2">Belongs to the pseudouridine synthase TruB family.</text>
</comment>
<reference evidence="8" key="1">
    <citation type="submission" date="2023-01" db="EMBL/GenBank/DDBJ databases">
        <title>The chitinases involved in constricting ring structure development in the nematode-trapping fungus Drechslerella dactyloides.</title>
        <authorList>
            <person name="Wang R."/>
            <person name="Zhang L."/>
            <person name="Tang P."/>
            <person name="Li S."/>
            <person name="Liang L."/>
        </authorList>
    </citation>
    <scope>NUCLEOTIDE SEQUENCE</scope>
    <source>
        <strain evidence="8">YMF1.00031</strain>
    </source>
</reference>
<feature type="compositionally biased region" description="Basic and acidic residues" evidence="6">
    <location>
        <begin position="39"/>
        <end position="50"/>
    </location>
</feature>
<evidence type="ECO:0000259" key="7">
    <source>
        <dbReference type="Pfam" id="PF01509"/>
    </source>
</evidence>
<gene>
    <name evidence="8" type="ORF">Dda_4710</name>
</gene>
<feature type="region of interest" description="Disordered" evidence="6">
    <location>
        <begin position="289"/>
        <end position="342"/>
    </location>
</feature>
<comment type="catalytic activity">
    <reaction evidence="1">
        <text>a uridine in mRNA = a pseudouridine in mRNA</text>
        <dbReference type="Rhea" id="RHEA:56644"/>
        <dbReference type="Rhea" id="RHEA-COMP:14658"/>
        <dbReference type="Rhea" id="RHEA-COMP:14659"/>
        <dbReference type="ChEBI" id="CHEBI:65314"/>
        <dbReference type="ChEBI" id="CHEBI:65315"/>
    </reaction>
</comment>
<sequence length="417" mass="46137">MYTVNKPQGRTSAQVIQHLQRVFRASPVFEEHLSIQKMHTDRLDRTQSDTRRHRKRGKKDADVKLGHGGTLDPMATGVLIVGVGRGTKSLSQFLGCTKEYEAVAIFGASTNTYDREGKITMRKPYGHITREAVEGVLDQFRGDIKQRPPISGGDGRFNAAADISWRFSALNLNGKRLYEYAREGIPIPVEIKKRDCNISELVITDFEAGDSGHSWEYPVAEASEVERATAEAFETLGFDGGSSSISLDKSTVTEEEIAAALKREAETKERHHKKKIRRKYGSDSLLKEGGAVRRFADDQQQKAEEDAKAEAAEHEQEGESAEKEVEEAAPPPPQPVYHEGGKPPVVHLKMTVSSGTYVRSIVNDIGAALGSAATLVALKRSRQGDYRLGDNVIEWDKFENGSTAWEEPVVKALSSEW</sequence>
<evidence type="ECO:0000256" key="6">
    <source>
        <dbReference type="SAM" id="MobiDB-lite"/>
    </source>
</evidence>
<evidence type="ECO:0000256" key="2">
    <source>
        <dbReference type="ARBA" id="ARBA00008999"/>
    </source>
</evidence>
<dbReference type="Pfam" id="PF01509">
    <property type="entry name" value="TruB_N"/>
    <property type="match status" value="2"/>
</dbReference>
<dbReference type="PANTHER" id="PTHR13767">
    <property type="entry name" value="TRNA-PSEUDOURIDINE SYNTHASE"/>
    <property type="match status" value="1"/>
</dbReference>
<organism evidence="8 9">
    <name type="scientific">Drechslerella dactyloides</name>
    <name type="common">Nematode-trapping fungus</name>
    <name type="synonym">Arthrobotrys dactyloides</name>
    <dbReference type="NCBI Taxonomy" id="74499"/>
    <lineage>
        <taxon>Eukaryota</taxon>
        <taxon>Fungi</taxon>
        <taxon>Dikarya</taxon>
        <taxon>Ascomycota</taxon>
        <taxon>Pezizomycotina</taxon>
        <taxon>Orbiliomycetes</taxon>
        <taxon>Orbiliales</taxon>
        <taxon>Orbiliaceae</taxon>
        <taxon>Drechslerella</taxon>
    </lineage>
</organism>
<keyword evidence="5" id="KW-0413">Isomerase</keyword>
<feature type="domain" description="Pseudouridine synthase II N-terminal" evidence="7">
    <location>
        <begin position="64"/>
        <end position="150"/>
    </location>
</feature>
<proteinExistence type="inferred from homology"/>
<evidence type="ECO:0000256" key="3">
    <source>
        <dbReference type="ARBA" id="ARBA00012787"/>
    </source>
</evidence>